<dbReference type="AlphaFoldDB" id="A0A835W8Z4"/>
<protein>
    <submittedName>
        <fullName evidence="3">Uncharacterized protein</fullName>
    </submittedName>
</protein>
<organism evidence="3 4">
    <name type="scientific">Chlamydomonas incerta</name>
    <dbReference type="NCBI Taxonomy" id="51695"/>
    <lineage>
        <taxon>Eukaryota</taxon>
        <taxon>Viridiplantae</taxon>
        <taxon>Chlorophyta</taxon>
        <taxon>core chlorophytes</taxon>
        <taxon>Chlorophyceae</taxon>
        <taxon>CS clade</taxon>
        <taxon>Chlamydomonadales</taxon>
        <taxon>Chlamydomonadaceae</taxon>
        <taxon>Chlamydomonas</taxon>
    </lineage>
</organism>
<sequence>MHVLEWEARKRADEVRELQKALSDAHNFLFDERQRLLALQAENDELRLQEIQDRKSIQQLLALQQGGAGAGGGGRHQQGGAGGLPGPNVDHLLLQIESLQAQLNEQKQLASERIAALLEDRRIREAEEEAHRRQLAAQLEAASERLGRLEEQLRTTTKDYIVARREKQAAEERALEAQMALAAERQAFLEQGAEARRRAAAELAAVRQEAEDKLEDVESHLRGQLKSKEEELINLSSVHTTSTAAYDRRVQELELKAARLGEANKQLELRRALDVEGWTADVSALRKMLTAVDIKLHEMRLVERLEDDDRLDAILHVLRKKAPKVALPGPVVGGKAGGHHHHHHHGGADAAEAQSVKSALAEGLQDVRCRVRELEQRLADKQKQMPTGGAGAAGAGAPGAGKPGSARAAGARAVSASRRR</sequence>
<dbReference type="Proteomes" id="UP000650467">
    <property type="component" value="Unassembled WGS sequence"/>
</dbReference>
<accession>A0A835W8Z4</accession>
<evidence type="ECO:0000256" key="1">
    <source>
        <dbReference type="SAM" id="Coils"/>
    </source>
</evidence>
<feature type="region of interest" description="Disordered" evidence="2">
    <location>
        <begin position="66"/>
        <end position="86"/>
    </location>
</feature>
<dbReference type="InterPro" id="IPR037696">
    <property type="entry name" value="CCDC77"/>
</dbReference>
<dbReference type="PANTHER" id="PTHR22091:SF1">
    <property type="entry name" value="COILED-COIL DOMAIN-CONTAINING PROTEIN 77"/>
    <property type="match status" value="1"/>
</dbReference>
<feature type="compositionally biased region" description="Gly residues" evidence="2">
    <location>
        <begin position="388"/>
        <end position="402"/>
    </location>
</feature>
<evidence type="ECO:0000256" key="2">
    <source>
        <dbReference type="SAM" id="MobiDB-lite"/>
    </source>
</evidence>
<feature type="compositionally biased region" description="Low complexity" evidence="2">
    <location>
        <begin position="403"/>
        <end position="420"/>
    </location>
</feature>
<feature type="region of interest" description="Disordered" evidence="2">
    <location>
        <begin position="377"/>
        <end position="420"/>
    </location>
</feature>
<comment type="caution">
    <text evidence="3">The sequence shown here is derived from an EMBL/GenBank/DDBJ whole genome shotgun (WGS) entry which is preliminary data.</text>
</comment>
<evidence type="ECO:0000313" key="4">
    <source>
        <dbReference type="Proteomes" id="UP000650467"/>
    </source>
</evidence>
<dbReference type="EMBL" id="JAEHOC010000004">
    <property type="protein sequence ID" value="KAG2442318.1"/>
    <property type="molecule type" value="Genomic_DNA"/>
</dbReference>
<dbReference type="OrthoDB" id="191169at2759"/>
<keyword evidence="4" id="KW-1185">Reference proteome</keyword>
<feature type="region of interest" description="Disordered" evidence="2">
    <location>
        <begin position="326"/>
        <end position="357"/>
    </location>
</feature>
<gene>
    <name evidence="3" type="ORF">HXX76_002404</name>
</gene>
<keyword evidence="1" id="KW-0175">Coiled coil</keyword>
<reference evidence="3" key="1">
    <citation type="journal article" date="2020" name="bioRxiv">
        <title>Comparative genomics of Chlamydomonas.</title>
        <authorList>
            <person name="Craig R.J."/>
            <person name="Hasan A.R."/>
            <person name="Ness R.W."/>
            <person name="Keightley P.D."/>
        </authorList>
    </citation>
    <scope>NUCLEOTIDE SEQUENCE</scope>
    <source>
        <strain evidence="3">SAG 7.73</strain>
    </source>
</reference>
<dbReference type="PANTHER" id="PTHR22091">
    <property type="entry name" value="COILED-COIL DOMAIN-CONTAINING PROTEIN 77"/>
    <property type="match status" value="1"/>
</dbReference>
<feature type="compositionally biased region" description="Gly residues" evidence="2">
    <location>
        <begin position="66"/>
        <end position="85"/>
    </location>
</feature>
<proteinExistence type="predicted"/>
<name>A0A835W8Z4_CHLIN</name>
<evidence type="ECO:0000313" key="3">
    <source>
        <dbReference type="EMBL" id="KAG2442318.1"/>
    </source>
</evidence>
<feature type="coiled-coil region" evidence="1">
    <location>
        <begin position="89"/>
        <end position="270"/>
    </location>
</feature>